<dbReference type="FunFam" id="1.10.230.10:FF:000003">
    <property type="entry name" value="Citrate synthase"/>
    <property type="match status" value="1"/>
</dbReference>
<comment type="similarity">
    <text evidence="2 6 8">Belongs to the citrate synthase family.</text>
</comment>
<dbReference type="InterPro" id="IPR016142">
    <property type="entry name" value="Citrate_synth-like_lrg_a-sub"/>
</dbReference>
<dbReference type="InterPro" id="IPR016143">
    <property type="entry name" value="Citrate_synth-like_sm_a-sub"/>
</dbReference>
<keyword evidence="4 6" id="KW-0808">Transferase</keyword>
<evidence type="ECO:0000313" key="9">
    <source>
        <dbReference type="EMBL" id="MBB6448182.1"/>
    </source>
</evidence>
<name>A0A841PW74_9BACL</name>
<proteinExistence type="inferred from homology"/>
<evidence type="ECO:0000256" key="3">
    <source>
        <dbReference type="ARBA" id="ARBA00022532"/>
    </source>
</evidence>
<gene>
    <name evidence="9" type="ORF">HNR44_000131</name>
</gene>
<dbReference type="Proteomes" id="UP000568839">
    <property type="component" value="Unassembled WGS sequence"/>
</dbReference>
<keyword evidence="9" id="KW-0012">Acyltransferase</keyword>
<evidence type="ECO:0000256" key="5">
    <source>
        <dbReference type="ARBA" id="ARBA00049288"/>
    </source>
</evidence>
<dbReference type="NCBIfam" id="TIGR01800">
    <property type="entry name" value="cit_synth_II"/>
    <property type="match status" value="1"/>
</dbReference>
<dbReference type="PRINTS" id="PR00143">
    <property type="entry name" value="CITRTSNTHASE"/>
</dbReference>
<sequence length="372" mass="41587">MSNTRGLEGVVATTSSVSSIIDDVLTYQGYQIDDLANYSSFEEVVYLLWNSKLPNKAELEEFSTNLIKNMTVPNEIFDYMKLYPIADVHPMAALRTAISQLGLYDHEANEVDADTAKRIALRLQAKIATIVTGFARIRNGKEPVEPKEGLSFAANFLYMLNGEEPKDTEIDAINKALVLHADHELNASTFTARVCVATLSDFYSGITSAIGALKGPLHGGANERVMAMLSEIGEVSNVDEYIQKMFDKKEKIMGFGHRVYKSGDPRAKHLRDMSYKLTNITGETKWYDISVAVEEKVTKEKGLPPNVDFYSASVYHSLGIDHDLFTPIFAVSRVSGWNAHILEQYADNRLIRPRAEYVGPNTQKYIPLNDRD</sequence>
<dbReference type="InterPro" id="IPR024176">
    <property type="entry name" value="Citrate_synthase_bac-typ"/>
</dbReference>
<dbReference type="CDD" id="cd06110">
    <property type="entry name" value="BSuCS-II_like"/>
    <property type="match status" value="1"/>
</dbReference>
<evidence type="ECO:0000256" key="6">
    <source>
        <dbReference type="PIRNR" id="PIRNR001369"/>
    </source>
</evidence>
<dbReference type="PROSITE" id="PS00480">
    <property type="entry name" value="CITRATE_SYNTHASE"/>
    <property type="match status" value="1"/>
</dbReference>
<dbReference type="UniPathway" id="UPA00223"/>
<dbReference type="InterPro" id="IPR002020">
    <property type="entry name" value="Citrate_synthase"/>
</dbReference>
<dbReference type="Pfam" id="PF00285">
    <property type="entry name" value="Citrate_synt"/>
    <property type="match status" value="1"/>
</dbReference>
<evidence type="ECO:0000256" key="4">
    <source>
        <dbReference type="ARBA" id="ARBA00022679"/>
    </source>
</evidence>
<dbReference type="InterPro" id="IPR019810">
    <property type="entry name" value="Citrate_synthase_AS"/>
</dbReference>
<dbReference type="PANTHER" id="PTHR11739:SF4">
    <property type="entry name" value="CITRATE SYNTHASE, PEROXISOMAL"/>
    <property type="match status" value="1"/>
</dbReference>
<comment type="caution">
    <text evidence="9">The sequence shown here is derived from an EMBL/GenBank/DDBJ whole genome shotgun (WGS) entry which is preliminary data.</text>
</comment>
<comment type="catalytic activity">
    <reaction evidence="5">
        <text>oxaloacetate + acetyl-CoA + H2O = citrate + CoA + H(+)</text>
        <dbReference type="Rhea" id="RHEA:16845"/>
        <dbReference type="ChEBI" id="CHEBI:15377"/>
        <dbReference type="ChEBI" id="CHEBI:15378"/>
        <dbReference type="ChEBI" id="CHEBI:16452"/>
        <dbReference type="ChEBI" id="CHEBI:16947"/>
        <dbReference type="ChEBI" id="CHEBI:57287"/>
        <dbReference type="ChEBI" id="CHEBI:57288"/>
        <dbReference type="EC" id="2.3.3.16"/>
    </reaction>
</comment>
<dbReference type="AlphaFoldDB" id="A0A841PW74"/>
<organism evidence="9 10">
    <name type="scientific">Geomicrobium halophilum</name>
    <dbReference type="NCBI Taxonomy" id="549000"/>
    <lineage>
        <taxon>Bacteria</taxon>
        <taxon>Bacillati</taxon>
        <taxon>Bacillota</taxon>
        <taxon>Bacilli</taxon>
        <taxon>Bacillales</taxon>
        <taxon>Geomicrobium</taxon>
    </lineage>
</organism>
<dbReference type="NCBIfam" id="NF010637">
    <property type="entry name" value="PRK14034.1"/>
    <property type="match status" value="1"/>
</dbReference>
<feature type="active site" evidence="7">
    <location>
        <position position="308"/>
    </location>
</feature>
<dbReference type="GO" id="GO:0036440">
    <property type="term" value="F:citrate synthase activity"/>
    <property type="evidence" value="ECO:0007669"/>
    <property type="project" value="UniProtKB-EC"/>
</dbReference>
<comment type="pathway">
    <text evidence="1">Carbohydrate metabolism; tricarboxylic acid cycle; isocitrate from oxaloacetate: step 1/2.</text>
</comment>
<dbReference type="Gene3D" id="1.10.230.10">
    <property type="entry name" value="Cytochrome P450-Terp, domain 2"/>
    <property type="match status" value="1"/>
</dbReference>
<evidence type="ECO:0000313" key="10">
    <source>
        <dbReference type="Proteomes" id="UP000568839"/>
    </source>
</evidence>
<keyword evidence="10" id="KW-1185">Reference proteome</keyword>
<dbReference type="NCBIfam" id="NF010638">
    <property type="entry name" value="PRK14035.1"/>
    <property type="match status" value="1"/>
</dbReference>
<dbReference type="PIRSF" id="PIRSF001369">
    <property type="entry name" value="Citrate_synth"/>
    <property type="match status" value="1"/>
</dbReference>
<dbReference type="EMBL" id="JACHHJ010000001">
    <property type="protein sequence ID" value="MBB6448182.1"/>
    <property type="molecule type" value="Genomic_DNA"/>
</dbReference>
<evidence type="ECO:0000256" key="8">
    <source>
        <dbReference type="RuleBase" id="RU003406"/>
    </source>
</evidence>
<dbReference type="PANTHER" id="PTHR11739">
    <property type="entry name" value="CITRATE SYNTHASE"/>
    <property type="match status" value="1"/>
</dbReference>
<evidence type="ECO:0000256" key="1">
    <source>
        <dbReference type="ARBA" id="ARBA00004751"/>
    </source>
</evidence>
<protein>
    <recommendedName>
        <fullName evidence="6">Citrate synthase</fullName>
    </recommendedName>
</protein>
<dbReference type="Gene3D" id="1.10.580.10">
    <property type="entry name" value="Citrate Synthase, domain 1"/>
    <property type="match status" value="1"/>
</dbReference>
<dbReference type="InterPro" id="IPR011278">
    <property type="entry name" value="2-MeCitrate/Citrate_synth_II"/>
</dbReference>
<feature type="active site" evidence="7">
    <location>
        <position position="257"/>
    </location>
</feature>
<evidence type="ECO:0000256" key="7">
    <source>
        <dbReference type="PIRSR" id="PIRSR001369-1"/>
    </source>
</evidence>
<dbReference type="GO" id="GO:0005975">
    <property type="term" value="P:carbohydrate metabolic process"/>
    <property type="evidence" value="ECO:0007669"/>
    <property type="project" value="TreeGrafter"/>
</dbReference>
<dbReference type="RefSeq" id="WP_184402206.1">
    <property type="nucleotide sequence ID" value="NZ_JACHHJ010000001.1"/>
</dbReference>
<dbReference type="GO" id="GO:0006099">
    <property type="term" value="P:tricarboxylic acid cycle"/>
    <property type="evidence" value="ECO:0007669"/>
    <property type="project" value="UniProtKB-UniPathway"/>
</dbReference>
<dbReference type="GO" id="GO:0005829">
    <property type="term" value="C:cytosol"/>
    <property type="evidence" value="ECO:0007669"/>
    <property type="project" value="TreeGrafter"/>
</dbReference>
<reference evidence="9 10" key="1">
    <citation type="submission" date="2020-08" db="EMBL/GenBank/DDBJ databases">
        <title>Genomic Encyclopedia of Type Strains, Phase IV (KMG-IV): sequencing the most valuable type-strain genomes for metagenomic binning, comparative biology and taxonomic classification.</title>
        <authorList>
            <person name="Goeker M."/>
        </authorList>
    </citation>
    <scope>NUCLEOTIDE SEQUENCE [LARGE SCALE GENOMIC DNA]</scope>
    <source>
        <strain evidence="9 10">DSM 21769</strain>
    </source>
</reference>
<dbReference type="SUPFAM" id="SSF48256">
    <property type="entry name" value="Citrate synthase"/>
    <property type="match status" value="1"/>
</dbReference>
<dbReference type="InterPro" id="IPR036969">
    <property type="entry name" value="Citrate_synthase_sf"/>
</dbReference>
<keyword evidence="3" id="KW-0816">Tricarboxylic acid cycle</keyword>
<accession>A0A841PW74</accession>
<evidence type="ECO:0000256" key="2">
    <source>
        <dbReference type="ARBA" id="ARBA00010566"/>
    </source>
</evidence>